<dbReference type="RefSeq" id="WP_033382089.1">
    <property type="nucleotide sequence ID" value="NZ_FWXV01000002.1"/>
</dbReference>
<evidence type="ECO:0000259" key="1">
    <source>
        <dbReference type="PROSITE" id="PS50943"/>
    </source>
</evidence>
<dbReference type="AlphaFoldDB" id="A0A1W2CJ28"/>
<dbReference type="SUPFAM" id="SSF47413">
    <property type="entry name" value="lambda repressor-like DNA-binding domains"/>
    <property type="match status" value="1"/>
</dbReference>
<keyword evidence="3" id="KW-1185">Reference proteome</keyword>
<dbReference type="OrthoDB" id="3687959at2"/>
<reference evidence="2 3" key="1">
    <citation type="submission" date="2017-04" db="EMBL/GenBank/DDBJ databases">
        <authorList>
            <person name="Afonso C.L."/>
            <person name="Miller P.J."/>
            <person name="Scott M.A."/>
            <person name="Spackman E."/>
            <person name="Goraichik I."/>
            <person name="Dimitrov K.M."/>
            <person name="Suarez D.L."/>
            <person name="Swayne D.E."/>
        </authorList>
    </citation>
    <scope>NUCLEOTIDE SEQUENCE [LARGE SCALE GENOMIC DNA]</scope>
    <source>
        <strain evidence="2 3">DSM 43828</strain>
    </source>
</reference>
<dbReference type="Pfam" id="PF19054">
    <property type="entry name" value="DUF5753"/>
    <property type="match status" value="1"/>
</dbReference>
<dbReference type="InterPro" id="IPR043917">
    <property type="entry name" value="DUF5753"/>
</dbReference>
<dbReference type="Gene3D" id="1.10.260.40">
    <property type="entry name" value="lambda repressor-like DNA-binding domains"/>
    <property type="match status" value="1"/>
</dbReference>
<dbReference type="SMART" id="SM00530">
    <property type="entry name" value="HTH_XRE"/>
    <property type="match status" value="1"/>
</dbReference>
<dbReference type="EMBL" id="FWXV01000002">
    <property type="protein sequence ID" value="SMC85247.1"/>
    <property type="molecule type" value="Genomic_DNA"/>
</dbReference>
<dbReference type="InterPro" id="IPR010982">
    <property type="entry name" value="Lambda_DNA-bd_dom_sf"/>
</dbReference>
<name>A0A1W2CJ28_KIBAR</name>
<dbReference type="InterPro" id="IPR001387">
    <property type="entry name" value="Cro/C1-type_HTH"/>
</dbReference>
<dbReference type="CDD" id="cd00093">
    <property type="entry name" value="HTH_XRE"/>
    <property type="match status" value="1"/>
</dbReference>
<dbReference type="PROSITE" id="PS50943">
    <property type="entry name" value="HTH_CROC1"/>
    <property type="match status" value="1"/>
</dbReference>
<organism evidence="2 3">
    <name type="scientific">Kibdelosporangium aridum</name>
    <dbReference type="NCBI Taxonomy" id="2030"/>
    <lineage>
        <taxon>Bacteria</taxon>
        <taxon>Bacillati</taxon>
        <taxon>Actinomycetota</taxon>
        <taxon>Actinomycetes</taxon>
        <taxon>Pseudonocardiales</taxon>
        <taxon>Pseudonocardiaceae</taxon>
        <taxon>Kibdelosporangium</taxon>
    </lineage>
</organism>
<evidence type="ECO:0000313" key="3">
    <source>
        <dbReference type="Proteomes" id="UP000192674"/>
    </source>
</evidence>
<accession>A0A1W2CJ28</accession>
<evidence type="ECO:0000313" key="2">
    <source>
        <dbReference type="EMBL" id="SMC85247.1"/>
    </source>
</evidence>
<proteinExistence type="predicted"/>
<dbReference type="GO" id="GO:0003677">
    <property type="term" value="F:DNA binding"/>
    <property type="evidence" value="ECO:0007669"/>
    <property type="project" value="InterPro"/>
</dbReference>
<dbReference type="Proteomes" id="UP000192674">
    <property type="component" value="Unassembled WGS sequence"/>
</dbReference>
<feature type="domain" description="HTH cro/C1-type" evidence="1">
    <location>
        <begin position="17"/>
        <end position="71"/>
    </location>
</feature>
<sequence>MTKKRGTARIRGLAAELKDLRTKAGLNTREAAARAGLSASTLNRIELGNRVIEVEDMAALLVVYGVAGVERERLLNLTREAGLPGWWETTGAKLPKEVPALITFESDATRIVEMSMLRIPGLLQTPAYIREILTSAGVTGSAREAMVAARLGRRAILTRPVPPHYVVIIDEAALRRPIGGPQVMAEQLRHVIAHADLPHVEVRVLPFARGAHTGLDGTYVTLDFAKARSIVYLEHKRSSLFVDEPEDVAPFQEATDILMEAALDSPESVEFLSRVAADYDRS</sequence>
<gene>
    <name evidence="2" type="ORF">SAMN05661093_02070</name>
</gene>
<protein>
    <submittedName>
        <fullName evidence="2">Helix-turn-helix domain-containing protein</fullName>
    </submittedName>
</protein>
<dbReference type="Pfam" id="PF13560">
    <property type="entry name" value="HTH_31"/>
    <property type="match status" value="1"/>
</dbReference>